<comment type="catalytic activity">
    <reaction evidence="2">
        <text>GTP + H2O = 7,8-dihydroneopterin 3'-triphosphate + formate + H(+)</text>
        <dbReference type="Rhea" id="RHEA:17473"/>
        <dbReference type="ChEBI" id="CHEBI:15377"/>
        <dbReference type="ChEBI" id="CHEBI:15378"/>
        <dbReference type="ChEBI" id="CHEBI:15740"/>
        <dbReference type="ChEBI" id="CHEBI:37565"/>
        <dbReference type="ChEBI" id="CHEBI:58462"/>
        <dbReference type="EC" id="3.5.4.16"/>
    </reaction>
</comment>
<comment type="pathway">
    <text evidence="2">Cofactor biosynthesis; 7,8-dihydroneopterin triphosphate biosynthesis; 7,8-dihydroneopterin triphosphate from GTP: step 1/1.</text>
</comment>
<reference evidence="3 4" key="1">
    <citation type="submission" date="2018-06" db="EMBL/GenBank/DDBJ databases">
        <authorList>
            <consortium name="Pathogen Informatics"/>
            <person name="Doyle S."/>
        </authorList>
    </citation>
    <scope>NUCLEOTIDE SEQUENCE [LARGE SCALE GENOMIC DNA]</scope>
    <source>
        <strain evidence="3 4">NCTC10899</strain>
    </source>
</reference>
<organism evidence="3 4">
    <name type="scientific">Ectopseudomonas mendocina</name>
    <name type="common">Pseudomonas mendocina</name>
    <dbReference type="NCBI Taxonomy" id="300"/>
    <lineage>
        <taxon>Bacteria</taxon>
        <taxon>Pseudomonadati</taxon>
        <taxon>Pseudomonadota</taxon>
        <taxon>Gammaproteobacteria</taxon>
        <taxon>Pseudomonadales</taxon>
        <taxon>Pseudomonadaceae</taxon>
        <taxon>Ectopseudomonas</taxon>
    </lineage>
</organism>
<dbReference type="RefSeq" id="WP_013717906.1">
    <property type="nucleotide sequence ID" value="NZ_UGUU01000001.1"/>
</dbReference>
<name>A0A379INM8_ECTME</name>
<dbReference type="PANTHER" id="PTHR36445">
    <property type="entry name" value="GTP CYCLOHYDROLASE MPTA"/>
    <property type="match status" value="1"/>
</dbReference>
<comment type="similarity">
    <text evidence="2">Belongs to the GTP cyclohydrolase IV family.</text>
</comment>
<dbReference type="InterPro" id="IPR003801">
    <property type="entry name" value="GTP_cyclohydrolase_FolE2/MptA"/>
</dbReference>
<dbReference type="HAMAP" id="MF_01527_B">
    <property type="entry name" value="GTP_cyclohydrol_B"/>
    <property type="match status" value="1"/>
</dbReference>
<dbReference type="EC" id="3.5.4.16" evidence="2"/>
<accession>A0A379INM8</accession>
<dbReference type="GO" id="GO:0046654">
    <property type="term" value="P:tetrahydrofolate biosynthetic process"/>
    <property type="evidence" value="ECO:0007669"/>
    <property type="project" value="UniProtKB-UniRule"/>
</dbReference>
<gene>
    <name evidence="2 3" type="primary">folE2</name>
    <name evidence="3" type="ORF">NCTC10899_00544</name>
</gene>
<dbReference type="NCBIfam" id="NF010200">
    <property type="entry name" value="PRK13674.1-1"/>
    <property type="match status" value="1"/>
</dbReference>
<dbReference type="AlphaFoldDB" id="A0A379INM8"/>
<evidence type="ECO:0000313" key="4">
    <source>
        <dbReference type="Proteomes" id="UP000254260"/>
    </source>
</evidence>
<dbReference type="UniPathway" id="UPA00848">
    <property type="reaction ID" value="UER00151"/>
</dbReference>
<proteinExistence type="inferred from homology"/>
<dbReference type="Gene3D" id="3.10.270.10">
    <property type="entry name" value="Urate Oxidase"/>
    <property type="match status" value="1"/>
</dbReference>
<evidence type="ECO:0000256" key="2">
    <source>
        <dbReference type="HAMAP-Rule" id="MF_01527"/>
    </source>
</evidence>
<dbReference type="InterPro" id="IPR022838">
    <property type="entry name" value="GTP_cyclohydrolase_FolE2"/>
</dbReference>
<protein>
    <recommendedName>
        <fullName evidence="2">GTP cyclohydrolase FolE2</fullName>
        <ecNumber evidence="2">3.5.4.16</ecNumber>
    </recommendedName>
</protein>
<dbReference type="GO" id="GO:0003934">
    <property type="term" value="F:GTP cyclohydrolase I activity"/>
    <property type="evidence" value="ECO:0007669"/>
    <property type="project" value="UniProtKB-UniRule"/>
</dbReference>
<keyword evidence="1 2" id="KW-0378">Hydrolase</keyword>
<feature type="site" description="May be catalytically important" evidence="2">
    <location>
        <position position="149"/>
    </location>
</feature>
<dbReference type="EMBL" id="UGUU01000001">
    <property type="protein sequence ID" value="SUD37784.1"/>
    <property type="molecule type" value="Genomic_DNA"/>
</dbReference>
<sequence>MNDQPLPDIAAQATHHDLPLDWVGMAGIALPIRLASAAVAASVDIGVSLDDAGARGIHMSRLYLAAQRLVHQELDVPAMLQVLDDCLSTHQALADSATLTLRGQMTLERPALVSPLTGWKAYPFELRARQDGRGVNMELQVEVGYSSTCPCSAALARQLIQQRFAETFAREPLDYLEVLDWLGSTQGIVATPHSQRSTATLQLRLAPDCTELPVLALIDSAEQALGTPVQTAVKRADEQAFALANGQNLMFCEDAARRLHRALRQLPQASAFRLKVVHAESLHAHDAVAESHWNWS</sequence>
<evidence type="ECO:0000256" key="1">
    <source>
        <dbReference type="ARBA" id="ARBA00022801"/>
    </source>
</evidence>
<dbReference type="Pfam" id="PF02649">
    <property type="entry name" value="GCHY-1"/>
    <property type="match status" value="1"/>
</dbReference>
<dbReference type="OrthoDB" id="239637at2"/>
<dbReference type="Proteomes" id="UP000254260">
    <property type="component" value="Unassembled WGS sequence"/>
</dbReference>
<comment type="function">
    <text evidence="2">Converts GTP to 7,8-dihydroneopterin triphosphate.</text>
</comment>
<dbReference type="PANTHER" id="PTHR36445:SF1">
    <property type="entry name" value="GTP CYCLOHYDROLASE MPTA"/>
    <property type="match status" value="1"/>
</dbReference>
<evidence type="ECO:0000313" key="3">
    <source>
        <dbReference type="EMBL" id="SUD37784.1"/>
    </source>
</evidence>